<keyword evidence="2" id="KW-1133">Transmembrane helix</keyword>
<feature type="transmembrane region" description="Helical" evidence="2">
    <location>
        <begin position="423"/>
        <end position="440"/>
    </location>
</feature>
<feature type="compositionally biased region" description="Basic and acidic residues" evidence="1">
    <location>
        <begin position="16"/>
        <end position="26"/>
    </location>
</feature>
<reference evidence="3" key="1">
    <citation type="submission" date="2022-02" db="EMBL/GenBank/DDBJ databases">
        <authorList>
            <person name="Giguere J D."/>
        </authorList>
    </citation>
    <scope>NUCLEOTIDE SEQUENCE</scope>
    <source>
        <strain evidence="3">CCAP 1055/1</strain>
    </source>
</reference>
<evidence type="ECO:0000256" key="1">
    <source>
        <dbReference type="SAM" id="MobiDB-lite"/>
    </source>
</evidence>
<name>A0A8J9STY9_PHATR</name>
<keyword evidence="2" id="KW-0472">Membrane</keyword>
<protein>
    <submittedName>
        <fullName evidence="3">Uncharacterized protein</fullName>
    </submittedName>
</protein>
<gene>
    <name evidence="3" type="ORF">PTTT1_LOCUS42166</name>
</gene>
<keyword evidence="2" id="KW-0812">Transmembrane</keyword>
<evidence type="ECO:0000313" key="3">
    <source>
        <dbReference type="EMBL" id="CAG9289604.1"/>
    </source>
</evidence>
<dbReference type="Proteomes" id="UP000836788">
    <property type="component" value="Chromosome 4"/>
</dbReference>
<feature type="transmembrane region" description="Helical" evidence="2">
    <location>
        <begin position="461"/>
        <end position="484"/>
    </location>
</feature>
<feature type="region of interest" description="Disordered" evidence="1">
    <location>
        <begin position="1"/>
        <end position="33"/>
    </location>
</feature>
<dbReference type="EMBL" id="OU594945">
    <property type="protein sequence ID" value="CAG9289604.1"/>
    <property type="molecule type" value="Genomic_DNA"/>
</dbReference>
<evidence type="ECO:0000256" key="2">
    <source>
        <dbReference type="SAM" id="Phobius"/>
    </source>
</evidence>
<proteinExistence type="predicted"/>
<sequence length="495" mass="56257">MVKLWLPSPPLINAHNEQRNDEEHASPEAQPFGLRRAERGYGSTIGLPTFLTSSSSRSVRSAYDTIATSIPERLPESQASEAHSIRFQVVVWHVGPMDSVLGKVDVRFRVTIFWNAIPYLRPCKDGYHASSSVRSDTTNTRDSIVKVWTMYGRQRAYERTLHDNLSPESSPVAENHKKFSRIRYVDVPPVSILNAIDFEVLGGDPEVCVVQEESRLMRWSCLYKASLTQADWNVANFPHDSHNLVLKFGILKDRRAGKRWDRNIWKLGLATEDDTQGSIRVPEGLLVEHVRVPEFSYDVARGLDFEFVPLNFGASRPLNSNAENGRNKDQLNGREQDNCDTCLQVKLHVQRDSAYYDRNIIPLLTALNLVGISTLALAPSKFGSRGQIIVATAFVEIGLRMTLDSRLPHVGYQIKMQVVLNNFFFGLLFLVLGSSINYLVQNYDVQQKEQEPRCCYHITMWLDVGLAITELLHVLWNLTLYFGWNPGQLYDYAID</sequence>
<accession>A0A8J9STY9</accession>
<dbReference type="AlphaFoldDB" id="A0A8J9STY9"/>
<organism evidence="3">
    <name type="scientific">Phaeodactylum tricornutum</name>
    <name type="common">Diatom</name>
    <dbReference type="NCBI Taxonomy" id="2850"/>
    <lineage>
        <taxon>Eukaryota</taxon>
        <taxon>Sar</taxon>
        <taxon>Stramenopiles</taxon>
        <taxon>Ochrophyta</taxon>
        <taxon>Bacillariophyta</taxon>
        <taxon>Bacillariophyceae</taxon>
        <taxon>Bacillariophycidae</taxon>
        <taxon>Naviculales</taxon>
        <taxon>Phaeodactylaceae</taxon>
        <taxon>Phaeodactylum</taxon>
    </lineage>
</organism>